<evidence type="ECO:0000313" key="1">
    <source>
        <dbReference type="EMBL" id="SFE16563.1"/>
    </source>
</evidence>
<dbReference type="AlphaFoldDB" id="A0A1I1YEM3"/>
<evidence type="ECO:0000313" key="2">
    <source>
        <dbReference type="Proteomes" id="UP000198896"/>
    </source>
</evidence>
<dbReference type="EMBL" id="FONL01000002">
    <property type="protein sequence ID" value="SFE16563.1"/>
    <property type="molecule type" value="Genomic_DNA"/>
</dbReference>
<protein>
    <submittedName>
        <fullName evidence="1">Uncharacterized protein</fullName>
    </submittedName>
</protein>
<dbReference type="Proteomes" id="UP000198896">
    <property type="component" value="Unassembled WGS sequence"/>
</dbReference>
<organism evidence="1 2">
    <name type="scientific">Succiniclasticum ruminis DSM 9236</name>
    <dbReference type="NCBI Taxonomy" id="1123323"/>
    <lineage>
        <taxon>Bacteria</taxon>
        <taxon>Bacillati</taxon>
        <taxon>Bacillota</taxon>
        <taxon>Negativicutes</taxon>
        <taxon>Acidaminococcales</taxon>
        <taxon>Acidaminococcaceae</taxon>
        <taxon>Succiniclasticum</taxon>
    </lineage>
</organism>
<accession>A0A1I1YEM3</accession>
<proteinExistence type="predicted"/>
<reference evidence="1 2" key="1">
    <citation type="submission" date="2016-10" db="EMBL/GenBank/DDBJ databases">
        <authorList>
            <person name="de Groot N.N."/>
        </authorList>
    </citation>
    <scope>NUCLEOTIDE SEQUENCE [LARGE SCALE GENOMIC DNA]</scope>
    <source>
        <strain evidence="1 2">DSM 9236</strain>
    </source>
</reference>
<keyword evidence="2" id="KW-1185">Reference proteome</keyword>
<gene>
    <name evidence="1" type="ORF">SAMN05216245_102114</name>
</gene>
<sequence length="86" mass="8876">MGLLLNSIIFANERISSGSGFNASGSEKRTVAGGGGWGSVPTKGYCYNITIGRQAVIAVGDVKLFTAVPDLGSGPRAVKSFYYIGT</sequence>
<name>A0A1I1YEM3_9FIRM</name>
<dbReference type="RefSeq" id="WP_093912698.1">
    <property type="nucleotide sequence ID" value="NZ_FONL01000002.1"/>
</dbReference>